<name>A0A7J7XB05_PIPKU</name>
<evidence type="ECO:0000313" key="1">
    <source>
        <dbReference type="EMBL" id="KAF6346907.1"/>
    </source>
</evidence>
<protein>
    <submittedName>
        <fullName evidence="1">Uncharacterized protein</fullName>
    </submittedName>
</protein>
<sequence>MLYPLSQTSEGSPLCFYEKTLCKGTTSWESPSCFETLWLNAGWAQRSALSLPACVQISLNYAVIICDLSFSLKLLMSTNFPILSHRRKITVCAWLLKSVLIRPMYDVLQQTSKGSKLHLGKAGFLEMCLPQDSWGLKCRGICKVCIFHSFKAVSLPNFSSC</sequence>
<gene>
    <name evidence="1" type="ORF">mPipKuh1_010642</name>
</gene>
<proteinExistence type="predicted"/>
<dbReference type="EMBL" id="JACAGB010000008">
    <property type="protein sequence ID" value="KAF6346907.1"/>
    <property type="molecule type" value="Genomic_DNA"/>
</dbReference>
<comment type="caution">
    <text evidence="1">The sequence shown here is derived from an EMBL/GenBank/DDBJ whole genome shotgun (WGS) entry which is preliminary data.</text>
</comment>
<keyword evidence="2" id="KW-1185">Reference proteome</keyword>
<dbReference type="Proteomes" id="UP000558488">
    <property type="component" value="Unassembled WGS sequence"/>
</dbReference>
<dbReference type="AlphaFoldDB" id="A0A7J7XB05"/>
<accession>A0A7J7XB05</accession>
<reference evidence="1 2" key="1">
    <citation type="journal article" date="2020" name="Nature">
        <title>Six reference-quality genomes reveal evolution of bat adaptations.</title>
        <authorList>
            <person name="Jebb D."/>
            <person name="Huang Z."/>
            <person name="Pippel M."/>
            <person name="Hughes G.M."/>
            <person name="Lavrichenko K."/>
            <person name="Devanna P."/>
            <person name="Winkler S."/>
            <person name="Jermiin L.S."/>
            <person name="Skirmuntt E.C."/>
            <person name="Katzourakis A."/>
            <person name="Burkitt-Gray L."/>
            <person name="Ray D.A."/>
            <person name="Sullivan K.A.M."/>
            <person name="Roscito J.G."/>
            <person name="Kirilenko B.M."/>
            <person name="Davalos L.M."/>
            <person name="Corthals A.P."/>
            <person name="Power M.L."/>
            <person name="Jones G."/>
            <person name="Ransome R.D."/>
            <person name="Dechmann D.K.N."/>
            <person name="Locatelli A.G."/>
            <person name="Puechmaille S.J."/>
            <person name="Fedrigo O."/>
            <person name="Jarvis E.D."/>
            <person name="Hiller M."/>
            <person name="Vernes S.C."/>
            <person name="Myers E.W."/>
            <person name="Teeling E.C."/>
        </authorList>
    </citation>
    <scope>NUCLEOTIDE SEQUENCE [LARGE SCALE GENOMIC DNA]</scope>
    <source>
        <strain evidence="1">MPipKuh1</strain>
        <tissue evidence="1">Flight muscle</tissue>
    </source>
</reference>
<evidence type="ECO:0000313" key="2">
    <source>
        <dbReference type="Proteomes" id="UP000558488"/>
    </source>
</evidence>
<organism evidence="1 2">
    <name type="scientific">Pipistrellus kuhlii</name>
    <name type="common">Kuhl's pipistrelle</name>
    <dbReference type="NCBI Taxonomy" id="59472"/>
    <lineage>
        <taxon>Eukaryota</taxon>
        <taxon>Metazoa</taxon>
        <taxon>Chordata</taxon>
        <taxon>Craniata</taxon>
        <taxon>Vertebrata</taxon>
        <taxon>Euteleostomi</taxon>
        <taxon>Mammalia</taxon>
        <taxon>Eutheria</taxon>
        <taxon>Laurasiatheria</taxon>
        <taxon>Chiroptera</taxon>
        <taxon>Yangochiroptera</taxon>
        <taxon>Vespertilionidae</taxon>
        <taxon>Pipistrellus</taxon>
    </lineage>
</organism>